<dbReference type="Proteomes" id="UP001595748">
    <property type="component" value="Unassembled WGS sequence"/>
</dbReference>
<evidence type="ECO:0008006" key="4">
    <source>
        <dbReference type="Google" id="ProtNLM"/>
    </source>
</evidence>
<gene>
    <name evidence="2" type="ORF">ACFOPQ_16320</name>
</gene>
<keyword evidence="3" id="KW-1185">Reference proteome</keyword>
<dbReference type="InterPro" id="IPR024078">
    <property type="entry name" value="LmbE-like_dom_sf"/>
</dbReference>
<dbReference type="Gene3D" id="3.40.50.10320">
    <property type="entry name" value="LmbE-like"/>
    <property type="match status" value="1"/>
</dbReference>
<proteinExistence type="predicted"/>
<protein>
    <recommendedName>
        <fullName evidence="4">GlcNAc-PI de-N-acetylase</fullName>
    </recommendedName>
</protein>
<feature type="compositionally biased region" description="Polar residues" evidence="1">
    <location>
        <begin position="28"/>
        <end position="44"/>
    </location>
</feature>
<accession>A0ABV8ADN5</accession>
<evidence type="ECO:0000313" key="2">
    <source>
        <dbReference type="EMBL" id="MFC3862328.1"/>
    </source>
</evidence>
<comment type="caution">
    <text evidence="2">The sequence shown here is derived from an EMBL/GenBank/DDBJ whole genome shotgun (WGS) entry which is preliminary data.</text>
</comment>
<organism evidence="2 3">
    <name type="scientific">Deinococcus antarcticus</name>
    <dbReference type="NCBI Taxonomy" id="1298767"/>
    <lineage>
        <taxon>Bacteria</taxon>
        <taxon>Thermotogati</taxon>
        <taxon>Deinococcota</taxon>
        <taxon>Deinococci</taxon>
        <taxon>Deinococcales</taxon>
        <taxon>Deinococcaceae</taxon>
        <taxon>Deinococcus</taxon>
    </lineage>
</organism>
<evidence type="ECO:0000313" key="3">
    <source>
        <dbReference type="Proteomes" id="UP001595748"/>
    </source>
</evidence>
<dbReference type="PROSITE" id="PS51257">
    <property type="entry name" value="PROKAR_LIPOPROTEIN"/>
    <property type="match status" value="1"/>
</dbReference>
<reference evidence="3" key="1">
    <citation type="journal article" date="2019" name="Int. J. Syst. Evol. Microbiol.">
        <title>The Global Catalogue of Microorganisms (GCM) 10K type strain sequencing project: providing services to taxonomists for standard genome sequencing and annotation.</title>
        <authorList>
            <consortium name="The Broad Institute Genomics Platform"/>
            <consortium name="The Broad Institute Genome Sequencing Center for Infectious Disease"/>
            <person name="Wu L."/>
            <person name="Ma J."/>
        </authorList>
    </citation>
    <scope>NUCLEOTIDE SEQUENCE [LARGE SCALE GENOMIC DNA]</scope>
    <source>
        <strain evidence="3">CCTCC AB 2013263</strain>
    </source>
</reference>
<sequence length="352" mass="39026">MLRERLALMSILTLLLVACDNQGVTSTQATTESAARSPASQGGQAVSRPHELPPIPDPEPARELDLNESTDRLTPQGVWWWDSTSFYVVGHQDDWQLFMNPDTYADAMQENTKMVFIYTTAGDAGRRSMRPGSSYILARENGVNRAVRFMSDVGTTTHKDTFTGYTRVKGHLIHSVKYGNTVSYYLRLPDGNDGSGFDGTSLQRLYQGEIPELKAVDSSTKYVGWQDLQDTIKAIMKFEAQTTGGLTLNIAETDTDLNPGDHSDHRMTSLLAEQVTAGARCFERKYFQTYHTANMPVNMTPDELMNHAALFAVTESGRADGGFPGSWETGHKAWLGKHYVRVEPALEGPPCF</sequence>
<dbReference type="RefSeq" id="WP_380080100.1">
    <property type="nucleotide sequence ID" value="NZ_JBHRZF010000187.1"/>
</dbReference>
<name>A0ABV8ADN5_9DEIO</name>
<dbReference type="EMBL" id="JBHRZF010000187">
    <property type="protein sequence ID" value="MFC3862328.1"/>
    <property type="molecule type" value="Genomic_DNA"/>
</dbReference>
<evidence type="ECO:0000256" key="1">
    <source>
        <dbReference type="SAM" id="MobiDB-lite"/>
    </source>
</evidence>
<feature type="region of interest" description="Disordered" evidence="1">
    <location>
        <begin position="28"/>
        <end position="63"/>
    </location>
</feature>